<dbReference type="AlphaFoldDB" id="A0A9Q2QIV0"/>
<dbReference type="PANTHER" id="PTHR43658:SF8">
    <property type="entry name" value="17-BETA-HYDROXYSTEROID DEHYDROGENASE 14-RELATED"/>
    <property type="match status" value="1"/>
</dbReference>
<protein>
    <submittedName>
        <fullName evidence="3">SDR family oxidoreductase</fullName>
    </submittedName>
</protein>
<dbReference type="RefSeq" id="WP_159183797.1">
    <property type="nucleotide sequence ID" value="NZ_JACVJL010000113.1"/>
</dbReference>
<dbReference type="PROSITE" id="PS00061">
    <property type="entry name" value="ADH_SHORT"/>
    <property type="match status" value="1"/>
</dbReference>
<dbReference type="GO" id="GO:0016491">
    <property type="term" value="F:oxidoreductase activity"/>
    <property type="evidence" value="ECO:0007669"/>
    <property type="project" value="UniProtKB-KW"/>
</dbReference>
<comment type="caution">
    <text evidence="3">The sequence shown here is derived from an EMBL/GenBank/DDBJ whole genome shotgun (WGS) entry which is preliminary data.</text>
</comment>
<evidence type="ECO:0000313" key="4">
    <source>
        <dbReference type="Proteomes" id="UP000701999"/>
    </source>
</evidence>
<name>A0A9Q2QIV0_9GAMM</name>
<dbReference type="InterPro" id="IPR002347">
    <property type="entry name" value="SDR_fam"/>
</dbReference>
<dbReference type="EMBL" id="JACVKN010000032">
    <property type="protein sequence ID" value="MBK2064524.1"/>
    <property type="molecule type" value="Genomic_DNA"/>
</dbReference>
<accession>A0A9Q2QIV0</accession>
<sequence>MELANKVAVVTGGANGLGKAIVEMLLSNNTIVCVLDINKYALEGLDENKNLLKIPCDITKENQISNAIQKIKEQFSKIDILVNNAGILYSEPLINIMSKEKRHSVAMWQKVIDINLTAPFVLGSYVAEQMIMTRTKGVIINISSISARGNAGQSAYSAAKAGLESMSIVWAKELGSFGIRCVAVAPGFMNTESTHGAVTQEVLDHVKKETPIRRLGKAEDIADAVKFAIQSDYMNGKTLKIDGGLVF</sequence>
<keyword evidence="4" id="KW-1185">Reference proteome</keyword>
<dbReference type="InterPro" id="IPR036291">
    <property type="entry name" value="NAD(P)-bd_dom_sf"/>
</dbReference>
<dbReference type="SUPFAM" id="SSF51735">
    <property type="entry name" value="NAD(P)-binding Rossmann-fold domains"/>
    <property type="match status" value="1"/>
</dbReference>
<dbReference type="PRINTS" id="PR00081">
    <property type="entry name" value="GDHRDH"/>
</dbReference>
<dbReference type="PANTHER" id="PTHR43658">
    <property type="entry name" value="SHORT-CHAIN DEHYDROGENASE/REDUCTASE"/>
    <property type="match status" value="1"/>
</dbReference>
<evidence type="ECO:0000313" key="3">
    <source>
        <dbReference type="EMBL" id="MBK2064524.1"/>
    </source>
</evidence>
<keyword evidence="2" id="KW-0560">Oxidoreductase</keyword>
<dbReference type="PRINTS" id="PR00080">
    <property type="entry name" value="SDRFAMILY"/>
</dbReference>
<comment type="similarity">
    <text evidence="1">Belongs to the short-chain dehydrogenases/reductases (SDR) family.</text>
</comment>
<dbReference type="FunFam" id="3.40.50.720:FF:000173">
    <property type="entry name" value="3-oxoacyl-[acyl-carrier protein] reductase"/>
    <property type="match status" value="1"/>
</dbReference>
<proteinExistence type="inferred from homology"/>
<dbReference type="InterPro" id="IPR020904">
    <property type="entry name" value="Sc_DH/Rdtase_CS"/>
</dbReference>
<dbReference type="Proteomes" id="UP000701999">
    <property type="component" value="Unassembled WGS sequence"/>
</dbReference>
<dbReference type="Gene3D" id="3.40.50.720">
    <property type="entry name" value="NAD(P)-binding Rossmann-like Domain"/>
    <property type="match status" value="1"/>
</dbReference>
<evidence type="ECO:0000256" key="1">
    <source>
        <dbReference type="ARBA" id="ARBA00006484"/>
    </source>
</evidence>
<evidence type="ECO:0000256" key="2">
    <source>
        <dbReference type="ARBA" id="ARBA00023002"/>
    </source>
</evidence>
<dbReference type="GeneID" id="93254308"/>
<organism evidence="3 4">
    <name type="scientific">Francisella noatunensis</name>
    <dbReference type="NCBI Taxonomy" id="657445"/>
    <lineage>
        <taxon>Bacteria</taxon>
        <taxon>Pseudomonadati</taxon>
        <taxon>Pseudomonadota</taxon>
        <taxon>Gammaproteobacteria</taxon>
        <taxon>Thiotrichales</taxon>
        <taxon>Francisellaceae</taxon>
        <taxon>Francisella</taxon>
    </lineage>
</organism>
<gene>
    <name evidence="3" type="ORF">IB647_01660</name>
</gene>
<dbReference type="Pfam" id="PF13561">
    <property type="entry name" value="adh_short_C2"/>
    <property type="match status" value="1"/>
</dbReference>
<reference evidence="3 4" key="1">
    <citation type="submission" date="2020-09" db="EMBL/GenBank/DDBJ databases">
        <title>Development of specific Francisella tularensis PCR assay based on in-depth characterization of family Francisellaceae.</title>
        <authorList>
            <person name="Ohrman C."/>
            <person name="Sahl J."/>
            <person name="Sjodin A."/>
            <person name="Uneklint I."/>
            <person name="Ballard R."/>
            <person name="Karlsson L."/>
            <person name="Mcdonough R."/>
            <person name="Sundell D."/>
            <person name="Soria K."/>
            <person name="Brindeflk B."/>
            <person name="Vallesi A."/>
            <person name="Ramirez-Paredes J.G."/>
            <person name="Colquhoun D."/>
            <person name="Myrtennas K."/>
            <person name="Birdsell D."/>
            <person name="Johansson A."/>
            <person name="Wagner D."/>
            <person name="Forsman M."/>
        </authorList>
    </citation>
    <scope>NUCLEOTIDE SEQUENCE [LARGE SCALE GENOMIC DNA]</scope>
    <source>
        <strain evidence="3 4">FSC1140</strain>
    </source>
</reference>